<dbReference type="SUPFAM" id="SSF55073">
    <property type="entry name" value="Nucleotide cyclase"/>
    <property type="match status" value="1"/>
</dbReference>
<dbReference type="GO" id="GO:0006171">
    <property type="term" value="P:cAMP biosynthetic process"/>
    <property type="evidence" value="ECO:0007669"/>
    <property type="project" value="TreeGrafter"/>
</dbReference>
<dbReference type="OrthoDB" id="7325815at2"/>
<dbReference type="InterPro" id="IPR029787">
    <property type="entry name" value="Nucleotide_cyclase"/>
</dbReference>
<dbReference type="PANTHER" id="PTHR43081:SF19">
    <property type="entry name" value="PH-SENSITIVE ADENYLATE CYCLASE RV1264"/>
    <property type="match status" value="1"/>
</dbReference>
<name>A0A2S6NAJ0_RHOGL</name>
<dbReference type="GO" id="GO:0035556">
    <property type="term" value="P:intracellular signal transduction"/>
    <property type="evidence" value="ECO:0007669"/>
    <property type="project" value="InterPro"/>
</dbReference>
<organism evidence="2 3">
    <name type="scientific">Rhodopila globiformis</name>
    <name type="common">Rhodopseudomonas globiformis</name>
    <dbReference type="NCBI Taxonomy" id="1071"/>
    <lineage>
        <taxon>Bacteria</taxon>
        <taxon>Pseudomonadati</taxon>
        <taxon>Pseudomonadota</taxon>
        <taxon>Alphaproteobacteria</taxon>
        <taxon>Acetobacterales</taxon>
        <taxon>Acetobacteraceae</taxon>
        <taxon>Rhodopila</taxon>
    </lineage>
</organism>
<dbReference type="RefSeq" id="WP_104520039.1">
    <property type="nucleotide sequence ID" value="NZ_NHRY01000187.1"/>
</dbReference>
<dbReference type="Gene3D" id="3.30.70.1230">
    <property type="entry name" value="Nucleotide cyclase"/>
    <property type="match status" value="1"/>
</dbReference>
<comment type="caution">
    <text evidence="2">The sequence shown here is derived from an EMBL/GenBank/DDBJ whole genome shotgun (WGS) entry which is preliminary data.</text>
</comment>
<dbReference type="SUPFAM" id="SSF48452">
    <property type="entry name" value="TPR-like"/>
    <property type="match status" value="2"/>
</dbReference>
<evidence type="ECO:0000313" key="2">
    <source>
        <dbReference type="EMBL" id="PPQ31626.1"/>
    </source>
</evidence>
<keyword evidence="3" id="KW-1185">Reference proteome</keyword>
<dbReference type="AlphaFoldDB" id="A0A2S6NAJ0"/>
<evidence type="ECO:0000259" key="1">
    <source>
        <dbReference type="PROSITE" id="PS50125"/>
    </source>
</evidence>
<sequence length="592" mass="63281">MRGKPTAVEAPPERRLATILAAAIDDDPDLMRDDDDAAHRRAGQAMDRLRRAIRLASGSIFPFAGDGLMAEFASAVDALTCALDIQADAARRTADPADPIRFRIAINAGEILVGHRHVGGAAVSLAARLEKLAPPGGIALPASLHDQVRHVIPVPATTLGQPVPHGLPAPPVAIPAEACESWRGEDRPVRRPPAIRPAADSRAALAVVPFRVAGAGNDAMALADSATDDVISRLGGLTTWIAVSRAPAVTIRAPLDLQRLPPITRARYVLHGTVDVERGMARLAVELNEAETGLVLWSDRFSRPLDDSAALRQEAMPRIARAVPPLLAQRELDRSALTEPGLLTAHDLALRAYTMLVQPERATFARAAALLRQAGSRPPPHGSTRFALVCWYLVAICQGWSADPEADLRAAGDAASGLDHTDPAAMALLAFLHAMLHRDHAVACAALDRVIGQAPFCGLAWRLKALTLAQMGHGEDAVAHAEQAEAMPALGPDFAWRDFVMALSCYVAGRYAEAARWARMSAMHHPGLAANLRLLAASLAVLGRLDEAQQAAERVLEIDPAFHIGAWRRRSFLTDECRAVYAQRLRLAGLPA</sequence>
<dbReference type="InterPro" id="IPR050697">
    <property type="entry name" value="Adenylyl/Guanylyl_Cyclase_3/4"/>
</dbReference>
<dbReference type="GO" id="GO:0004016">
    <property type="term" value="F:adenylate cyclase activity"/>
    <property type="evidence" value="ECO:0007669"/>
    <property type="project" value="UniProtKB-ARBA"/>
</dbReference>
<proteinExistence type="predicted"/>
<protein>
    <recommendedName>
        <fullName evidence="1">Guanylate cyclase domain-containing protein</fullName>
    </recommendedName>
</protein>
<dbReference type="InterPro" id="IPR011990">
    <property type="entry name" value="TPR-like_helical_dom_sf"/>
</dbReference>
<dbReference type="Proteomes" id="UP000239724">
    <property type="component" value="Unassembled WGS sequence"/>
</dbReference>
<dbReference type="InterPro" id="IPR001054">
    <property type="entry name" value="A/G_cyclase"/>
</dbReference>
<feature type="domain" description="Guanylate cyclase" evidence="1">
    <location>
        <begin position="95"/>
        <end position="130"/>
    </location>
</feature>
<dbReference type="PANTHER" id="PTHR43081">
    <property type="entry name" value="ADENYLATE CYCLASE, TERMINAL-DIFFERENTIATION SPECIFIC-RELATED"/>
    <property type="match status" value="1"/>
</dbReference>
<dbReference type="PROSITE" id="PS50125">
    <property type="entry name" value="GUANYLATE_CYCLASE_2"/>
    <property type="match status" value="1"/>
</dbReference>
<dbReference type="Gene3D" id="1.25.40.10">
    <property type="entry name" value="Tetratricopeptide repeat domain"/>
    <property type="match status" value="1"/>
</dbReference>
<evidence type="ECO:0000313" key="3">
    <source>
        <dbReference type="Proteomes" id="UP000239724"/>
    </source>
</evidence>
<accession>A0A2S6NAJ0</accession>
<reference evidence="2 3" key="1">
    <citation type="journal article" date="2018" name="Arch. Microbiol.">
        <title>New insights into the metabolic potential of the phototrophic purple bacterium Rhodopila globiformis DSM 161(T) from its draft genome sequence and evidence for a vanadium-dependent nitrogenase.</title>
        <authorList>
            <person name="Imhoff J.F."/>
            <person name="Rahn T."/>
            <person name="Kunzel S."/>
            <person name="Neulinger S.C."/>
        </authorList>
    </citation>
    <scope>NUCLEOTIDE SEQUENCE [LARGE SCALE GENOMIC DNA]</scope>
    <source>
        <strain evidence="2 3">DSM 161</strain>
    </source>
</reference>
<dbReference type="CDD" id="cd07302">
    <property type="entry name" value="CHD"/>
    <property type="match status" value="1"/>
</dbReference>
<dbReference type="EMBL" id="NHRY01000187">
    <property type="protein sequence ID" value="PPQ31626.1"/>
    <property type="molecule type" value="Genomic_DNA"/>
</dbReference>
<gene>
    <name evidence="2" type="ORF">CCS01_17115</name>
</gene>